<dbReference type="InterPro" id="IPR019176">
    <property type="entry name" value="Cytochrome_B561-rel"/>
</dbReference>
<organism evidence="1 2">
    <name type="scientific">Trifolium medium</name>
    <dbReference type="NCBI Taxonomy" id="97028"/>
    <lineage>
        <taxon>Eukaryota</taxon>
        <taxon>Viridiplantae</taxon>
        <taxon>Streptophyta</taxon>
        <taxon>Embryophyta</taxon>
        <taxon>Tracheophyta</taxon>
        <taxon>Spermatophyta</taxon>
        <taxon>Magnoliopsida</taxon>
        <taxon>eudicotyledons</taxon>
        <taxon>Gunneridae</taxon>
        <taxon>Pentapetalae</taxon>
        <taxon>rosids</taxon>
        <taxon>fabids</taxon>
        <taxon>Fabales</taxon>
        <taxon>Fabaceae</taxon>
        <taxon>Papilionoideae</taxon>
        <taxon>50 kb inversion clade</taxon>
        <taxon>NPAAA clade</taxon>
        <taxon>Hologalegina</taxon>
        <taxon>IRL clade</taxon>
        <taxon>Trifolieae</taxon>
        <taxon>Trifolium</taxon>
    </lineage>
</organism>
<name>A0A392PL82_9FABA</name>
<keyword evidence="2" id="KW-1185">Reference proteome</keyword>
<dbReference type="Pfam" id="PF09786">
    <property type="entry name" value="CytochromB561_N"/>
    <property type="match status" value="1"/>
</dbReference>
<keyword evidence="1" id="KW-0812">Transmembrane</keyword>
<dbReference type="PANTHER" id="PTHR21780">
    <property type="entry name" value="TRANSMEMBRANE PROTEIN 209"/>
    <property type="match status" value="1"/>
</dbReference>
<dbReference type="PANTHER" id="PTHR21780:SF0">
    <property type="entry name" value="TRANSMEMBRANE PROTEIN 209"/>
    <property type="match status" value="1"/>
</dbReference>
<accession>A0A392PL82</accession>
<dbReference type="Proteomes" id="UP000265520">
    <property type="component" value="Unassembled WGS sequence"/>
</dbReference>
<dbReference type="AlphaFoldDB" id="A0A392PL82"/>
<proteinExistence type="predicted"/>
<evidence type="ECO:0000313" key="1">
    <source>
        <dbReference type="EMBL" id="MCI12838.1"/>
    </source>
</evidence>
<dbReference type="EMBL" id="LXQA010085780">
    <property type="protein sequence ID" value="MCI12838.1"/>
    <property type="molecule type" value="Genomic_DNA"/>
</dbReference>
<evidence type="ECO:0000313" key="2">
    <source>
        <dbReference type="Proteomes" id="UP000265520"/>
    </source>
</evidence>
<reference evidence="1 2" key="1">
    <citation type="journal article" date="2018" name="Front. Plant Sci.">
        <title>Red Clover (Trifolium pratense) and Zigzag Clover (T. medium) - A Picture of Genomic Similarities and Differences.</title>
        <authorList>
            <person name="Dluhosova J."/>
            <person name="Istvanek J."/>
            <person name="Nedelnik J."/>
            <person name="Repkova J."/>
        </authorList>
    </citation>
    <scope>NUCLEOTIDE SEQUENCE [LARGE SCALE GENOMIC DNA]</scope>
    <source>
        <strain evidence="2">cv. 10/8</strain>
        <tissue evidence="1">Leaf</tissue>
    </source>
</reference>
<protein>
    <submittedName>
        <fullName evidence="1">Transmembrane protein 209-like</fullName>
    </submittedName>
</protein>
<sequence length="121" mass="13077">MLHVDSMSYTGAQSSKNPLFLGVLPPKESFPEKYIAVVSSVPSVLHPGSCVLVVGKQGPPIFALYWDKKLQLSLQGRTALWDSILILCHKIKVGYGGIVRGMHLGASALSILPVMETESED</sequence>
<keyword evidence="1" id="KW-0472">Membrane</keyword>
<comment type="caution">
    <text evidence="1">The sequence shown here is derived from an EMBL/GenBank/DDBJ whole genome shotgun (WGS) entry which is preliminary data.</text>
</comment>
<dbReference type="GO" id="GO:0016020">
    <property type="term" value="C:membrane"/>
    <property type="evidence" value="ECO:0007669"/>
    <property type="project" value="TreeGrafter"/>
</dbReference>